<evidence type="ECO:0000256" key="2">
    <source>
        <dbReference type="SAM" id="Phobius"/>
    </source>
</evidence>
<dbReference type="NCBIfam" id="NF033563">
    <property type="entry name" value="transpos_IS30"/>
    <property type="match status" value="1"/>
</dbReference>
<dbReference type="InterPro" id="IPR025246">
    <property type="entry name" value="IS30-like_HTH"/>
</dbReference>
<keyword evidence="2" id="KW-0812">Transmembrane</keyword>
<keyword evidence="2" id="KW-0472">Membrane</keyword>
<reference evidence="4 5" key="1">
    <citation type="submission" date="2022-01" db="EMBL/GenBank/DDBJ databases">
        <title>Whole genome-based taxonomy of the Shewanellaceae.</title>
        <authorList>
            <person name="Martin-Rodriguez A.J."/>
        </authorList>
    </citation>
    <scope>NUCLEOTIDE SEQUENCE [LARGE SCALE GENOMIC DNA]</scope>
    <source>
        <strain evidence="4 5">DSM 17177</strain>
    </source>
</reference>
<comment type="caution">
    <text evidence="4">The sequence shown here is derived from an EMBL/GenBank/DDBJ whole genome shotgun (WGS) entry which is preliminary data.</text>
</comment>
<dbReference type="PANTHER" id="PTHR10948:SF23">
    <property type="entry name" value="TRANSPOSASE INSI FOR INSERTION SEQUENCE ELEMENT IS30A-RELATED"/>
    <property type="match status" value="1"/>
</dbReference>
<dbReference type="RefSeq" id="WP_248942757.1">
    <property type="nucleotide sequence ID" value="NZ_JAKIKS010000148.1"/>
</dbReference>
<proteinExistence type="predicted"/>
<dbReference type="Pfam" id="PF13936">
    <property type="entry name" value="HTH_38"/>
    <property type="match status" value="1"/>
</dbReference>
<keyword evidence="1" id="KW-0233">DNA recombination</keyword>
<evidence type="ECO:0000256" key="1">
    <source>
        <dbReference type="ARBA" id="ARBA00023172"/>
    </source>
</evidence>
<dbReference type="PANTHER" id="PTHR10948">
    <property type="entry name" value="TRANSPOSASE"/>
    <property type="match status" value="1"/>
</dbReference>
<dbReference type="EMBL" id="JAKIKS010000148">
    <property type="protein sequence ID" value="MCL1127350.1"/>
    <property type="molecule type" value="Genomic_DNA"/>
</dbReference>
<feature type="domain" description="Transposase IS30-like HTH" evidence="3">
    <location>
        <begin position="5"/>
        <end position="46"/>
    </location>
</feature>
<evidence type="ECO:0000313" key="5">
    <source>
        <dbReference type="Proteomes" id="UP001203423"/>
    </source>
</evidence>
<dbReference type="Gene3D" id="1.10.10.60">
    <property type="entry name" value="Homeodomain-like"/>
    <property type="match status" value="1"/>
</dbReference>
<feature type="transmembrane region" description="Helical" evidence="2">
    <location>
        <begin position="211"/>
        <end position="237"/>
    </location>
</feature>
<accession>A0ABT0LIR4</accession>
<keyword evidence="2" id="KW-1133">Transmembrane helix</keyword>
<keyword evidence="5" id="KW-1185">Reference proteome</keyword>
<sequence>MKNPYKQFTLKERYQIETLSKQNLSARNIAKHLKRGNKAISNELQRCPLGHYSGDTVHTQAIMNRQLAFKSKKVTNKRSELMDSLLNIGLSSEQIAGRMKQEKRLATVSTNTLYRLIKSLNMATKLPRKGHPYKSGKKSDAGAKSIPNRVDISQHPAIVDKKIEIGHWEGDTVYGQDGYLVTLVERISKCLLTKRVKNKSKTEVTKAINQIIVTLEVIVLMVIPTALDNVFFIYIAFMKTICH</sequence>
<evidence type="ECO:0000313" key="4">
    <source>
        <dbReference type="EMBL" id="MCL1127350.1"/>
    </source>
</evidence>
<dbReference type="Proteomes" id="UP001203423">
    <property type="component" value="Unassembled WGS sequence"/>
</dbReference>
<protein>
    <submittedName>
        <fullName evidence="4">IS30 family transposase</fullName>
    </submittedName>
</protein>
<dbReference type="InterPro" id="IPR053392">
    <property type="entry name" value="Transposase_IS30-like"/>
</dbReference>
<evidence type="ECO:0000259" key="3">
    <source>
        <dbReference type="Pfam" id="PF13936"/>
    </source>
</evidence>
<dbReference type="InterPro" id="IPR051917">
    <property type="entry name" value="Transposase-Integrase"/>
</dbReference>
<gene>
    <name evidence="4" type="ORF">L2764_23460</name>
</gene>
<name>A0ABT0LIR4_9GAMM</name>
<organism evidence="4 5">
    <name type="scientific">Shewanella surugensis</name>
    <dbReference type="NCBI Taxonomy" id="212020"/>
    <lineage>
        <taxon>Bacteria</taxon>
        <taxon>Pseudomonadati</taxon>
        <taxon>Pseudomonadota</taxon>
        <taxon>Gammaproteobacteria</taxon>
        <taxon>Alteromonadales</taxon>
        <taxon>Shewanellaceae</taxon>
        <taxon>Shewanella</taxon>
    </lineage>
</organism>